<dbReference type="GO" id="GO:0050313">
    <property type="term" value="F:sulfur dioxygenase activity"/>
    <property type="evidence" value="ECO:0007669"/>
    <property type="project" value="InterPro"/>
</dbReference>
<feature type="domain" description="Rhodanese" evidence="2">
    <location>
        <begin position="26"/>
        <end position="120"/>
    </location>
</feature>
<dbReference type="AlphaFoldDB" id="A0A1G8U3U2"/>
<dbReference type="SMART" id="SM00849">
    <property type="entry name" value="Lactamase_B"/>
    <property type="match status" value="1"/>
</dbReference>
<evidence type="ECO:0000313" key="3">
    <source>
        <dbReference type="EMBL" id="SDJ48389.1"/>
    </source>
</evidence>
<dbReference type="InterPro" id="IPR001763">
    <property type="entry name" value="Rhodanese-like_dom"/>
</dbReference>
<dbReference type="OrthoDB" id="9180at2157"/>
<proteinExistence type="predicted"/>
<dbReference type="Proteomes" id="UP000198856">
    <property type="component" value="Unassembled WGS sequence"/>
</dbReference>
<dbReference type="GO" id="GO:0046872">
    <property type="term" value="F:metal ion binding"/>
    <property type="evidence" value="ECO:0007669"/>
    <property type="project" value="UniProtKB-KW"/>
</dbReference>
<evidence type="ECO:0000256" key="1">
    <source>
        <dbReference type="ARBA" id="ARBA00022723"/>
    </source>
</evidence>
<dbReference type="SUPFAM" id="SSF52821">
    <property type="entry name" value="Rhodanese/Cell cycle control phosphatase"/>
    <property type="match status" value="1"/>
</dbReference>
<name>A0A1G8U3U2_9EURY</name>
<dbReference type="Gene3D" id="3.60.15.10">
    <property type="entry name" value="Ribonuclease Z/Hydroxyacylglutathione hydrolase-like"/>
    <property type="match status" value="1"/>
</dbReference>
<dbReference type="EMBL" id="FNFC01000004">
    <property type="protein sequence ID" value="SDJ48389.1"/>
    <property type="molecule type" value="Genomic_DNA"/>
</dbReference>
<evidence type="ECO:0000313" key="4">
    <source>
        <dbReference type="Proteomes" id="UP000198856"/>
    </source>
</evidence>
<keyword evidence="1" id="KW-0479">Metal-binding</keyword>
<organism evidence="3 4">
    <name type="scientific">Halovenus aranensis</name>
    <dbReference type="NCBI Taxonomy" id="890420"/>
    <lineage>
        <taxon>Archaea</taxon>
        <taxon>Methanobacteriati</taxon>
        <taxon>Methanobacteriota</taxon>
        <taxon>Stenosarchaea group</taxon>
        <taxon>Halobacteria</taxon>
        <taxon>Halobacteriales</taxon>
        <taxon>Haloarculaceae</taxon>
        <taxon>Halovenus</taxon>
    </lineage>
</organism>
<dbReference type="PROSITE" id="PS50206">
    <property type="entry name" value="RHODANESE_3"/>
    <property type="match status" value="1"/>
</dbReference>
<protein>
    <submittedName>
        <fullName evidence="3">Glyoxylase, beta-lactamase superfamily II</fullName>
    </submittedName>
</protein>
<dbReference type="SUPFAM" id="SSF56281">
    <property type="entry name" value="Metallo-hydrolase/oxidoreductase"/>
    <property type="match status" value="1"/>
</dbReference>
<accession>A0A1G8U3U2</accession>
<dbReference type="Pfam" id="PF00581">
    <property type="entry name" value="Rhodanese"/>
    <property type="match status" value="1"/>
</dbReference>
<dbReference type="PANTHER" id="PTHR43084:SF1">
    <property type="entry name" value="PERSULFIDE DIOXYGENASE ETHE1, MITOCHONDRIAL"/>
    <property type="match status" value="1"/>
</dbReference>
<dbReference type="PANTHER" id="PTHR43084">
    <property type="entry name" value="PERSULFIDE DIOXYGENASE ETHE1"/>
    <property type="match status" value="1"/>
</dbReference>
<dbReference type="Gene3D" id="3.40.250.10">
    <property type="entry name" value="Rhodanese-like domain"/>
    <property type="match status" value="1"/>
</dbReference>
<dbReference type="InterPro" id="IPR001279">
    <property type="entry name" value="Metallo-B-lactamas"/>
</dbReference>
<sequence>MERQFPTLGESVQSITAATLKRRLDDGEQWTLLDTRPESAFEEWRITHPNLTAVNVPFTAFLDDNDEPAATVPEGVPDGPLVTCCAKGISSRYVAGFLAREGWDVLAVDDGMEGWARLDELRHVVTGSELDVVQFHRPSSGCLAYLLVSGDEAAVVDPLRAFAGEYVEQARKRGADLRYALDTHVHADHVSGVRAAAAESDAEVVVPTRARERGLDFDARLVADGETLALGETDIDVVWLPGHTTEMTGYRVDDLLLTGDSLFLDSVARPDLEDEDAAVEAAKQLWKTRQRFATLPDKTVIAPGHVGPTTTPGSDGTYTTQLATLRQGLAVFDDDKSAFVERVTANLPPRPNNYEEIIALNLGQESATDDEMFELELGPNNCAVDG</sequence>
<dbReference type="Pfam" id="PF00753">
    <property type="entry name" value="Lactamase_B"/>
    <property type="match status" value="1"/>
</dbReference>
<dbReference type="RefSeq" id="WP_092700061.1">
    <property type="nucleotide sequence ID" value="NZ_FNFC01000004.1"/>
</dbReference>
<keyword evidence="4" id="KW-1185">Reference proteome</keyword>
<dbReference type="InterPro" id="IPR044528">
    <property type="entry name" value="POD-like_MBL-fold"/>
</dbReference>
<dbReference type="STRING" id="890420.SAMN05216226_10432"/>
<dbReference type="GO" id="GO:0006749">
    <property type="term" value="P:glutathione metabolic process"/>
    <property type="evidence" value="ECO:0007669"/>
    <property type="project" value="InterPro"/>
</dbReference>
<dbReference type="GO" id="GO:0070813">
    <property type="term" value="P:hydrogen sulfide metabolic process"/>
    <property type="evidence" value="ECO:0007669"/>
    <property type="project" value="TreeGrafter"/>
</dbReference>
<reference evidence="3 4" key="1">
    <citation type="submission" date="2016-10" db="EMBL/GenBank/DDBJ databases">
        <authorList>
            <person name="de Groot N.N."/>
        </authorList>
    </citation>
    <scope>NUCLEOTIDE SEQUENCE [LARGE SCALE GENOMIC DNA]</scope>
    <source>
        <strain evidence="3 4">IBRC-M10015</strain>
    </source>
</reference>
<dbReference type="CDD" id="cd07724">
    <property type="entry name" value="POD-like_MBL-fold"/>
    <property type="match status" value="1"/>
</dbReference>
<gene>
    <name evidence="3" type="ORF">SAMN05216226_10432</name>
</gene>
<dbReference type="InterPro" id="IPR036866">
    <property type="entry name" value="RibonucZ/Hydroxyglut_hydro"/>
</dbReference>
<dbReference type="InterPro" id="IPR036873">
    <property type="entry name" value="Rhodanese-like_dom_sf"/>
</dbReference>
<evidence type="ECO:0000259" key="2">
    <source>
        <dbReference type="PROSITE" id="PS50206"/>
    </source>
</evidence>
<dbReference type="SMART" id="SM00450">
    <property type="entry name" value="RHOD"/>
    <property type="match status" value="1"/>
</dbReference>
<dbReference type="InterPro" id="IPR051682">
    <property type="entry name" value="Mito_Persulfide_Diox"/>
</dbReference>